<dbReference type="EMBL" id="ATNM01000109">
    <property type="protein sequence ID" value="EPR68105.1"/>
    <property type="molecule type" value="Genomic_DNA"/>
</dbReference>
<comment type="caution">
    <text evidence="2">The sequence shown here is derived from an EMBL/GenBank/DDBJ whole genome shotgun (WGS) entry which is preliminary data.</text>
</comment>
<organism evidence="2 3">
    <name type="scientific">Cyclobacterium qasimii M12-11B</name>
    <dbReference type="NCBI Taxonomy" id="641524"/>
    <lineage>
        <taxon>Bacteria</taxon>
        <taxon>Pseudomonadati</taxon>
        <taxon>Bacteroidota</taxon>
        <taxon>Cytophagia</taxon>
        <taxon>Cytophagales</taxon>
        <taxon>Cyclobacteriaceae</taxon>
        <taxon>Cyclobacterium</taxon>
    </lineage>
</organism>
<protein>
    <submittedName>
        <fullName evidence="2">Multi-sensor signal transduction histidine kinase</fullName>
    </submittedName>
</protein>
<keyword evidence="2" id="KW-0418">Kinase</keyword>
<dbReference type="CDD" id="cd00130">
    <property type="entry name" value="PAS"/>
    <property type="match status" value="1"/>
</dbReference>
<proteinExistence type="predicted"/>
<gene>
    <name evidence="2" type="ORF">ADICYQ_2825</name>
</gene>
<evidence type="ECO:0000259" key="1">
    <source>
        <dbReference type="PROSITE" id="PS50112"/>
    </source>
</evidence>
<accession>S7VCY5</accession>
<evidence type="ECO:0000313" key="2">
    <source>
        <dbReference type="EMBL" id="EPR68105.1"/>
    </source>
</evidence>
<dbReference type="Gene3D" id="3.30.450.20">
    <property type="entry name" value="PAS domain"/>
    <property type="match status" value="1"/>
</dbReference>
<dbReference type="NCBIfam" id="TIGR00229">
    <property type="entry name" value="sensory_box"/>
    <property type="match status" value="1"/>
</dbReference>
<dbReference type="eggNOG" id="COG2202">
    <property type="taxonomic scope" value="Bacteria"/>
</dbReference>
<dbReference type="SUPFAM" id="SSF55785">
    <property type="entry name" value="PYP-like sensor domain (PAS domain)"/>
    <property type="match status" value="1"/>
</dbReference>
<dbReference type="STRING" id="641524.ADICYQ_2825"/>
<keyword evidence="2" id="KW-0808">Transferase</keyword>
<dbReference type="PROSITE" id="PS50112">
    <property type="entry name" value="PAS"/>
    <property type="match status" value="1"/>
</dbReference>
<dbReference type="InterPro" id="IPR000014">
    <property type="entry name" value="PAS"/>
</dbReference>
<feature type="domain" description="PAS" evidence="1">
    <location>
        <begin position="1"/>
        <end position="49"/>
    </location>
</feature>
<dbReference type="Pfam" id="PF13426">
    <property type="entry name" value="PAS_9"/>
    <property type="match status" value="1"/>
</dbReference>
<dbReference type="Proteomes" id="UP000014974">
    <property type="component" value="Unassembled WGS sequence"/>
</dbReference>
<reference evidence="2 3" key="1">
    <citation type="journal article" date="2013" name="Genome Announc.">
        <title>Draft Genome Sequence of Cyclobacterium qasimii Strain M12-11BT, Isolated from Arctic Marine Sediment.</title>
        <authorList>
            <person name="Shivaji S."/>
            <person name="Ara S."/>
            <person name="Singh A."/>
            <person name="Kumar Pinnaka A."/>
        </authorList>
    </citation>
    <scope>NUCLEOTIDE SEQUENCE [LARGE SCALE GENOMIC DNA]</scope>
    <source>
        <strain evidence="2 3">M12-11B</strain>
    </source>
</reference>
<dbReference type="InterPro" id="IPR035965">
    <property type="entry name" value="PAS-like_dom_sf"/>
</dbReference>
<dbReference type="GO" id="GO:0016301">
    <property type="term" value="F:kinase activity"/>
    <property type="evidence" value="ECO:0007669"/>
    <property type="project" value="UniProtKB-KW"/>
</dbReference>
<dbReference type="AlphaFoldDB" id="S7VCY5"/>
<sequence length="83" mass="9342">MEKVVESANDPILVTEAEAKDSLGPRIIFVNDAFLKQTGYSREEILGKSPRILQGPKSNRKELNRLKIAMKKLATLPNQNHKL</sequence>
<evidence type="ECO:0000313" key="3">
    <source>
        <dbReference type="Proteomes" id="UP000014974"/>
    </source>
</evidence>
<name>S7VCY5_9BACT</name>